<feature type="transmembrane region" description="Helical" evidence="1">
    <location>
        <begin position="72"/>
        <end position="95"/>
    </location>
</feature>
<keyword evidence="1" id="KW-0472">Membrane</keyword>
<feature type="transmembrane region" description="Helical" evidence="1">
    <location>
        <begin position="166"/>
        <end position="186"/>
    </location>
</feature>
<organism evidence="2">
    <name type="scientific">OCS116 cluster bacterium</name>
    <dbReference type="NCBI Taxonomy" id="2030921"/>
    <lineage>
        <taxon>Bacteria</taxon>
        <taxon>Pseudomonadati</taxon>
        <taxon>Pseudomonadota</taxon>
        <taxon>Alphaproteobacteria</taxon>
        <taxon>OCS116 cluster</taxon>
    </lineage>
</organism>
<accession>A0A2A4YXD1</accession>
<feature type="transmembrane region" description="Helical" evidence="1">
    <location>
        <begin position="27"/>
        <end position="52"/>
    </location>
</feature>
<reference key="1">
    <citation type="submission" date="2017-08" db="EMBL/GenBank/DDBJ databases">
        <title>A dynamic microbial community with high functional redundancy inhabits the cold, oxic subseafloor aquifer.</title>
        <authorList>
            <person name="Tully B.J."/>
            <person name="Wheat C.G."/>
            <person name="Glazer B.T."/>
            <person name="Huber J.A."/>
        </authorList>
    </citation>
    <scope>NUCLEOTIDE SEQUENCE [LARGE SCALE GENOMIC DNA]</scope>
</reference>
<feature type="transmembrane region" description="Helical" evidence="1">
    <location>
        <begin position="107"/>
        <end position="131"/>
    </location>
</feature>
<comment type="caution">
    <text evidence="2">The sequence shown here is derived from an EMBL/GenBank/DDBJ whole genome shotgun (WGS) entry which is preliminary data.</text>
</comment>
<evidence type="ECO:0000256" key="1">
    <source>
        <dbReference type="SAM" id="Phobius"/>
    </source>
</evidence>
<proteinExistence type="predicted"/>
<name>A0A2A4YXD1_9PROT</name>
<evidence type="ECO:0008006" key="3">
    <source>
        <dbReference type="Google" id="ProtNLM"/>
    </source>
</evidence>
<sequence>MNLVQIDRAITGVWAIMLRKKNALSYFTIDMTSFVWSFAVIILVMAFQTYMAPLETQIFNSGANKVELGEVMAGYQSFILIVNWFLWPVISFFICKLMGLRANYIRYVIVDNFSSMVTLTIIAAPSILFQFGLSADIAKSFIFFSSFIMLVYKWRVIKVALATSGMYASILLFIDIAATIIVSTVVKNFLVG</sequence>
<reference evidence="2" key="2">
    <citation type="journal article" date="2018" name="ISME J.">
        <title>A dynamic microbial community with high functional redundancy inhabits the cold, oxic subseafloor aquifer.</title>
        <authorList>
            <person name="Tully B.J."/>
            <person name="Wheat C.G."/>
            <person name="Glazer B.T."/>
            <person name="Huber J.A."/>
        </authorList>
    </citation>
    <scope>NUCLEOTIDE SEQUENCE</scope>
    <source>
        <strain evidence="2">NORP83</strain>
    </source>
</reference>
<keyword evidence="1" id="KW-0812">Transmembrane</keyword>
<feature type="transmembrane region" description="Helical" evidence="1">
    <location>
        <begin position="137"/>
        <end position="154"/>
    </location>
</feature>
<keyword evidence="1" id="KW-1133">Transmembrane helix</keyword>
<dbReference type="EMBL" id="NVUS01000018">
    <property type="protein sequence ID" value="PCI98955.1"/>
    <property type="molecule type" value="Genomic_DNA"/>
</dbReference>
<evidence type="ECO:0000313" key="2">
    <source>
        <dbReference type="EMBL" id="PCI98955.1"/>
    </source>
</evidence>
<gene>
    <name evidence="2" type="ORF">COB13_12775</name>
</gene>
<dbReference type="AlphaFoldDB" id="A0A2A4YXD1"/>
<protein>
    <recommendedName>
        <fullName evidence="3">Yip1 domain-containing protein</fullName>
    </recommendedName>
</protein>